<dbReference type="InterPro" id="IPR050570">
    <property type="entry name" value="Cell_wall_metabolism_enzyme"/>
</dbReference>
<keyword evidence="6" id="KW-0378">Hydrolase</keyword>
<name>A0AA45WRH7_9BACL</name>
<dbReference type="PANTHER" id="PTHR21666">
    <property type="entry name" value="PEPTIDASE-RELATED"/>
    <property type="match status" value="1"/>
</dbReference>
<evidence type="ECO:0000313" key="7">
    <source>
        <dbReference type="Proteomes" id="UP001157946"/>
    </source>
</evidence>
<keyword evidence="1 3" id="KW-0732">Signal</keyword>
<evidence type="ECO:0000313" key="6">
    <source>
        <dbReference type="EMBL" id="SMP31500.1"/>
    </source>
</evidence>
<dbReference type="Proteomes" id="UP001157946">
    <property type="component" value="Unassembled WGS sequence"/>
</dbReference>
<dbReference type="Pfam" id="PF01551">
    <property type="entry name" value="Peptidase_M23"/>
    <property type="match status" value="1"/>
</dbReference>
<feature type="chain" id="PRO_5041257959" evidence="3">
    <location>
        <begin position="28"/>
        <end position="361"/>
    </location>
</feature>
<dbReference type="AlphaFoldDB" id="A0AA45WRH7"/>
<keyword evidence="2" id="KW-0175">Coiled coil</keyword>
<evidence type="ECO:0000259" key="5">
    <source>
        <dbReference type="Pfam" id="PF24568"/>
    </source>
</evidence>
<feature type="coiled-coil region" evidence="2">
    <location>
        <begin position="41"/>
        <end position="75"/>
    </location>
</feature>
<organism evidence="6 7">
    <name type="scientific">Laceyella tengchongensis</name>
    <dbReference type="NCBI Taxonomy" id="574699"/>
    <lineage>
        <taxon>Bacteria</taxon>
        <taxon>Bacillati</taxon>
        <taxon>Bacillota</taxon>
        <taxon>Bacilli</taxon>
        <taxon>Bacillales</taxon>
        <taxon>Thermoactinomycetaceae</taxon>
        <taxon>Laceyella</taxon>
    </lineage>
</organism>
<feature type="coiled-coil region" evidence="2">
    <location>
        <begin position="150"/>
        <end position="187"/>
    </location>
</feature>
<dbReference type="PROSITE" id="PS51257">
    <property type="entry name" value="PROKAR_LIPOPROTEIN"/>
    <property type="match status" value="1"/>
</dbReference>
<dbReference type="Pfam" id="PF24568">
    <property type="entry name" value="CC_PcsB"/>
    <property type="match status" value="1"/>
</dbReference>
<proteinExistence type="predicted"/>
<feature type="domain" description="Peptidoglycan hydrolase PcsB coiled-coil" evidence="5">
    <location>
        <begin position="91"/>
        <end position="142"/>
    </location>
</feature>
<reference evidence="6" key="1">
    <citation type="submission" date="2017-05" db="EMBL/GenBank/DDBJ databases">
        <authorList>
            <person name="Varghese N."/>
            <person name="Submissions S."/>
        </authorList>
    </citation>
    <scope>NUCLEOTIDE SEQUENCE</scope>
    <source>
        <strain evidence="6">DSM 45262</strain>
    </source>
</reference>
<dbReference type="Gene3D" id="2.70.70.10">
    <property type="entry name" value="Glucose Permease (Domain IIA)"/>
    <property type="match status" value="1"/>
</dbReference>
<dbReference type="InterPro" id="IPR057309">
    <property type="entry name" value="PcsB_CC"/>
</dbReference>
<dbReference type="InterPro" id="IPR011055">
    <property type="entry name" value="Dup_hybrid_motif"/>
</dbReference>
<dbReference type="Gene3D" id="6.10.250.3150">
    <property type="match status" value="1"/>
</dbReference>
<sequence>MNAKRIAALLSIALLATACIAPQSANAEVTREEVQKQREKKGRLLQDQSKMTDEMRRLQKEINDLNDEISRLSKKFAPQQKAYLKAKQDLEVKKREYHKLIRRMYERGENQYMSILLSSDSFNDFLHRFGMVRILVKSDFAKVMKYKEAYEVAKEANKEYLALVNQIEDKQNQMKSKLKQLTEATKKINGDLKAIHDWEDANQDAILEINLDDWKNGKLRFPYTGPLSKPTPGPKTSNYGMRLHPVLHYYRFHAGVDFGGGFGKPIYAPADGVVVSSRPSSGYGWLITIYHGQYNGKPFFTQYAHSRPSQVKVEPGQEVHRGDQISSIGDYGLGSGPHLHFEVRIGYGERPPTYNPLNFIR</sequence>
<evidence type="ECO:0000259" key="4">
    <source>
        <dbReference type="Pfam" id="PF01551"/>
    </source>
</evidence>
<dbReference type="CDD" id="cd12797">
    <property type="entry name" value="M23_peptidase"/>
    <property type="match status" value="1"/>
</dbReference>
<keyword evidence="7" id="KW-1185">Reference proteome</keyword>
<dbReference type="EMBL" id="FXTU01000008">
    <property type="protein sequence ID" value="SMP31500.1"/>
    <property type="molecule type" value="Genomic_DNA"/>
</dbReference>
<gene>
    <name evidence="6" type="ORF">SAMN06265361_10810</name>
</gene>
<evidence type="ECO:0000256" key="2">
    <source>
        <dbReference type="SAM" id="Coils"/>
    </source>
</evidence>
<dbReference type="GO" id="GO:0004222">
    <property type="term" value="F:metalloendopeptidase activity"/>
    <property type="evidence" value="ECO:0007669"/>
    <property type="project" value="TreeGrafter"/>
</dbReference>
<comment type="caution">
    <text evidence="6">The sequence shown here is derived from an EMBL/GenBank/DDBJ whole genome shotgun (WGS) entry which is preliminary data.</text>
</comment>
<dbReference type="RefSeq" id="WP_102993543.1">
    <property type="nucleotide sequence ID" value="NZ_FXTU01000008.1"/>
</dbReference>
<evidence type="ECO:0000256" key="1">
    <source>
        <dbReference type="ARBA" id="ARBA00022729"/>
    </source>
</evidence>
<feature type="signal peptide" evidence="3">
    <location>
        <begin position="1"/>
        <end position="27"/>
    </location>
</feature>
<accession>A0AA45WRH7</accession>
<feature type="domain" description="M23ase beta-sheet core" evidence="4">
    <location>
        <begin position="251"/>
        <end position="345"/>
    </location>
</feature>
<dbReference type="InterPro" id="IPR016047">
    <property type="entry name" value="M23ase_b-sheet_dom"/>
</dbReference>
<dbReference type="SUPFAM" id="SSF51261">
    <property type="entry name" value="Duplicated hybrid motif"/>
    <property type="match status" value="1"/>
</dbReference>
<evidence type="ECO:0000256" key="3">
    <source>
        <dbReference type="SAM" id="SignalP"/>
    </source>
</evidence>
<dbReference type="PANTHER" id="PTHR21666:SF270">
    <property type="entry name" value="MUREIN HYDROLASE ACTIVATOR ENVC"/>
    <property type="match status" value="1"/>
</dbReference>
<protein>
    <submittedName>
        <fullName evidence="6">Murein DD-endopeptidase MepM and murein hydrolase activator NlpD, contain LysM domain</fullName>
    </submittedName>
</protein>